<dbReference type="OrthoDB" id="9810880at2"/>
<dbReference type="InterPro" id="IPR034291">
    <property type="entry name" value="TMP_synthase"/>
</dbReference>
<feature type="binding site" evidence="9">
    <location>
        <position position="166"/>
    </location>
    <ligand>
        <name>2-[(2R,5Z)-2-carboxy-4-methylthiazol-5(2H)-ylidene]ethyl phosphate</name>
        <dbReference type="ChEBI" id="CHEBI:62899"/>
    </ligand>
</feature>
<dbReference type="CDD" id="cd00564">
    <property type="entry name" value="TMP_TenI"/>
    <property type="match status" value="1"/>
</dbReference>
<dbReference type="PANTHER" id="PTHR20857">
    <property type="entry name" value="THIAMINE-PHOSPHATE PYROPHOSPHORYLASE"/>
    <property type="match status" value="1"/>
</dbReference>
<dbReference type="InterPro" id="IPR036206">
    <property type="entry name" value="ThiamineP_synth_sf"/>
</dbReference>
<dbReference type="KEGG" id="pabo:BCY86_02955"/>
<evidence type="ECO:0000256" key="2">
    <source>
        <dbReference type="ARBA" id="ARBA00022679"/>
    </source>
</evidence>
<dbReference type="NCBIfam" id="TIGR00693">
    <property type="entry name" value="thiE"/>
    <property type="match status" value="1"/>
</dbReference>
<evidence type="ECO:0000256" key="11">
    <source>
        <dbReference type="RuleBase" id="RU004253"/>
    </source>
</evidence>
<comment type="catalytic activity">
    <reaction evidence="7 9 10">
        <text>2-(2-carboxy-4-methylthiazol-5-yl)ethyl phosphate + 4-amino-2-methyl-5-(diphosphooxymethyl)pyrimidine + 2 H(+) = thiamine phosphate + CO2 + diphosphate</text>
        <dbReference type="Rhea" id="RHEA:47848"/>
        <dbReference type="ChEBI" id="CHEBI:15378"/>
        <dbReference type="ChEBI" id="CHEBI:16526"/>
        <dbReference type="ChEBI" id="CHEBI:33019"/>
        <dbReference type="ChEBI" id="CHEBI:37575"/>
        <dbReference type="ChEBI" id="CHEBI:57841"/>
        <dbReference type="ChEBI" id="CHEBI:62890"/>
        <dbReference type="EC" id="2.5.1.3"/>
    </reaction>
</comment>
<feature type="domain" description="Thiamine phosphate synthase/TenI" evidence="12">
    <location>
        <begin position="22"/>
        <end position="189"/>
    </location>
</feature>
<feature type="binding site" evidence="9">
    <location>
        <position position="90"/>
    </location>
    <ligand>
        <name>Mg(2+)</name>
        <dbReference type="ChEBI" id="CHEBI:18420"/>
    </ligand>
</feature>
<organism evidence="13 14">
    <name type="scientific">Pajaroellobacter abortibovis</name>
    <dbReference type="NCBI Taxonomy" id="1882918"/>
    <lineage>
        <taxon>Bacteria</taxon>
        <taxon>Pseudomonadati</taxon>
        <taxon>Myxococcota</taxon>
        <taxon>Polyangia</taxon>
        <taxon>Polyangiales</taxon>
        <taxon>Polyangiaceae</taxon>
    </lineage>
</organism>
<name>A0A1L6MWG2_9BACT</name>
<evidence type="ECO:0000256" key="5">
    <source>
        <dbReference type="ARBA" id="ARBA00022977"/>
    </source>
</evidence>
<evidence type="ECO:0000256" key="10">
    <source>
        <dbReference type="RuleBase" id="RU003826"/>
    </source>
</evidence>
<dbReference type="HAMAP" id="MF_00097">
    <property type="entry name" value="TMP_synthase"/>
    <property type="match status" value="1"/>
</dbReference>
<feature type="binding site" evidence="9">
    <location>
        <position position="138"/>
    </location>
    <ligand>
        <name>4-amino-2-methyl-5-(diphosphooxymethyl)pyrimidine</name>
        <dbReference type="ChEBI" id="CHEBI:57841"/>
    </ligand>
</feature>
<dbReference type="AlphaFoldDB" id="A0A1L6MWG2"/>
<reference evidence="13 14" key="1">
    <citation type="submission" date="2016-08" db="EMBL/GenBank/DDBJ databases">
        <title>Identification and validation of antigenic proteins from Pajaroellobacter abortibovis using de-novo genome sequence assembly and reverse vaccinology.</title>
        <authorList>
            <person name="Welly B.T."/>
            <person name="Miller M.R."/>
            <person name="Stott J.L."/>
            <person name="Blanchard M.T."/>
            <person name="Islas-Trejo A.D."/>
            <person name="O'Rourke S.M."/>
            <person name="Young A.E."/>
            <person name="Medrano J.F."/>
            <person name="Van Eenennaam A.L."/>
        </authorList>
    </citation>
    <scope>NUCLEOTIDE SEQUENCE [LARGE SCALE GENOMIC DNA]</scope>
    <source>
        <strain evidence="13 14">BTF92-0548A/99-0131</strain>
    </source>
</reference>
<evidence type="ECO:0000256" key="6">
    <source>
        <dbReference type="ARBA" id="ARBA00047334"/>
    </source>
</evidence>
<evidence type="ECO:0000313" key="13">
    <source>
        <dbReference type="EMBL" id="APR99748.1"/>
    </source>
</evidence>
<dbReference type="EC" id="2.5.1.3" evidence="9"/>
<evidence type="ECO:0000259" key="12">
    <source>
        <dbReference type="Pfam" id="PF02581"/>
    </source>
</evidence>
<comment type="pathway">
    <text evidence="1 9 11">Cofactor biosynthesis; thiamine diphosphate biosynthesis; thiamine phosphate from 4-amino-2-methyl-5-diphosphomethylpyrimidine and 4-methyl-5-(2-phosphoethyl)-thiazole: step 1/1.</text>
</comment>
<keyword evidence="14" id="KW-1185">Reference proteome</keyword>
<dbReference type="GO" id="GO:0004789">
    <property type="term" value="F:thiamine-phosphate diphosphorylase activity"/>
    <property type="evidence" value="ECO:0007669"/>
    <property type="project" value="UniProtKB-UniRule"/>
</dbReference>
<feature type="binding site" evidence="9">
    <location>
        <position position="71"/>
    </location>
    <ligand>
        <name>Mg(2+)</name>
        <dbReference type="ChEBI" id="CHEBI:18420"/>
    </ligand>
</feature>
<feature type="binding site" evidence="9">
    <location>
        <begin position="186"/>
        <end position="187"/>
    </location>
    <ligand>
        <name>2-[(2R,5Z)-2-carboxy-4-methylthiazol-5(2H)-ylidene]ethyl phosphate</name>
        <dbReference type="ChEBI" id="CHEBI:62899"/>
    </ligand>
</feature>
<dbReference type="GO" id="GO:0009228">
    <property type="term" value="P:thiamine biosynthetic process"/>
    <property type="evidence" value="ECO:0007669"/>
    <property type="project" value="UniProtKB-KW"/>
</dbReference>
<feature type="binding site" evidence="9">
    <location>
        <begin position="135"/>
        <end position="137"/>
    </location>
    <ligand>
        <name>2-[(2R,5Z)-2-carboxy-4-methylthiazol-5(2H)-ylidene]ethyl phosphate</name>
        <dbReference type="ChEBI" id="CHEBI:62899"/>
    </ligand>
</feature>
<dbReference type="RefSeq" id="WP_075276395.1">
    <property type="nucleotide sequence ID" value="NZ_CP016908.1"/>
</dbReference>
<feature type="binding site" evidence="9">
    <location>
        <position position="109"/>
    </location>
    <ligand>
        <name>4-amino-2-methyl-5-(diphosphooxymethyl)pyrimidine</name>
        <dbReference type="ChEBI" id="CHEBI:57841"/>
    </ligand>
</feature>
<evidence type="ECO:0000313" key="14">
    <source>
        <dbReference type="Proteomes" id="UP000185544"/>
    </source>
</evidence>
<dbReference type="Gene3D" id="3.20.20.70">
    <property type="entry name" value="Aldolase class I"/>
    <property type="match status" value="1"/>
</dbReference>
<gene>
    <name evidence="9" type="primary">thiE</name>
    <name evidence="13" type="ORF">BCY86_02955</name>
</gene>
<dbReference type="UniPathway" id="UPA00060">
    <property type="reaction ID" value="UER00141"/>
</dbReference>
<protein>
    <recommendedName>
        <fullName evidence="9">Thiamine-phosphate synthase</fullName>
        <shortName evidence="9">TP synthase</shortName>
        <shortName evidence="9">TPS</shortName>
        <ecNumber evidence="9">2.5.1.3</ecNumber>
    </recommendedName>
    <alternativeName>
        <fullName evidence="9">Thiamine-phosphate pyrophosphorylase</fullName>
        <shortName evidence="9">TMP pyrophosphorylase</shortName>
        <shortName evidence="9">TMP-PPase</shortName>
    </alternativeName>
</protein>
<comment type="similarity">
    <text evidence="9 10">Belongs to the thiamine-phosphate synthase family.</text>
</comment>
<evidence type="ECO:0000256" key="4">
    <source>
        <dbReference type="ARBA" id="ARBA00022842"/>
    </source>
</evidence>
<dbReference type="InterPro" id="IPR013785">
    <property type="entry name" value="Aldolase_TIM"/>
</dbReference>
<dbReference type="Proteomes" id="UP000185544">
    <property type="component" value="Chromosome"/>
</dbReference>
<keyword evidence="2 9" id="KW-0808">Transferase</keyword>
<accession>A0A1L6MWG2</accession>
<dbReference type="InterPro" id="IPR022998">
    <property type="entry name" value="ThiamineP_synth_TenI"/>
</dbReference>
<dbReference type="PANTHER" id="PTHR20857:SF15">
    <property type="entry name" value="THIAMINE-PHOSPHATE SYNTHASE"/>
    <property type="match status" value="1"/>
</dbReference>
<dbReference type="GO" id="GO:0005737">
    <property type="term" value="C:cytoplasm"/>
    <property type="evidence" value="ECO:0007669"/>
    <property type="project" value="TreeGrafter"/>
</dbReference>
<evidence type="ECO:0000256" key="7">
    <source>
        <dbReference type="ARBA" id="ARBA00047851"/>
    </source>
</evidence>
<dbReference type="NCBIfam" id="NF002904">
    <property type="entry name" value="PRK03512.1"/>
    <property type="match status" value="1"/>
</dbReference>
<feature type="binding site" evidence="9">
    <location>
        <begin position="38"/>
        <end position="42"/>
    </location>
    <ligand>
        <name>4-amino-2-methyl-5-(diphosphooxymethyl)pyrimidine</name>
        <dbReference type="ChEBI" id="CHEBI:57841"/>
    </ligand>
</feature>
<sequence>MGALSFAEVGPEPLGLYPIVHTLEWVKRLVPTGITTLQLRMKGCSPSLVASTLPQAIEVARLFRVRLFINDEWALAVQYKAYGVHLGQEDLQHANLSVIREAGLRLGISTHSDAEIQKAFAIEPSYIAFGAIFPTSTKPMATAPQGIDMLMRVREKIPLPLVAIGGINLSNIDWILQTQVDGIAMISAITQAEDPIATTHLFLERIAQRTCPPHFQPKSSFNTPSISN</sequence>
<dbReference type="FunFam" id="3.20.20.70:FF:000064">
    <property type="entry name" value="Thiamine-phosphate synthase"/>
    <property type="match status" value="1"/>
</dbReference>
<proteinExistence type="inferred from homology"/>
<keyword evidence="5 9" id="KW-0784">Thiamine biosynthesis</keyword>
<dbReference type="STRING" id="1882918.BCY86_02955"/>
<keyword evidence="4 9" id="KW-0460">Magnesium</keyword>
<comment type="cofactor">
    <cofactor evidence="9">
        <name>Mg(2+)</name>
        <dbReference type="ChEBI" id="CHEBI:18420"/>
    </cofactor>
    <text evidence="9">Binds 1 Mg(2+) ion per subunit.</text>
</comment>
<dbReference type="GO" id="GO:0000287">
    <property type="term" value="F:magnesium ion binding"/>
    <property type="evidence" value="ECO:0007669"/>
    <property type="project" value="UniProtKB-UniRule"/>
</dbReference>
<keyword evidence="3 9" id="KW-0479">Metal-binding</keyword>
<evidence type="ECO:0000256" key="1">
    <source>
        <dbReference type="ARBA" id="ARBA00005165"/>
    </source>
</evidence>
<comment type="catalytic activity">
    <reaction evidence="8 9 10">
        <text>2-[(2R,5Z)-2-carboxy-4-methylthiazol-5(2H)-ylidene]ethyl phosphate + 4-amino-2-methyl-5-(diphosphooxymethyl)pyrimidine + 2 H(+) = thiamine phosphate + CO2 + diphosphate</text>
        <dbReference type="Rhea" id="RHEA:47844"/>
        <dbReference type="ChEBI" id="CHEBI:15378"/>
        <dbReference type="ChEBI" id="CHEBI:16526"/>
        <dbReference type="ChEBI" id="CHEBI:33019"/>
        <dbReference type="ChEBI" id="CHEBI:37575"/>
        <dbReference type="ChEBI" id="CHEBI:57841"/>
        <dbReference type="ChEBI" id="CHEBI:62899"/>
        <dbReference type="EC" id="2.5.1.3"/>
    </reaction>
</comment>
<evidence type="ECO:0000256" key="8">
    <source>
        <dbReference type="ARBA" id="ARBA00047883"/>
    </source>
</evidence>
<evidence type="ECO:0000256" key="9">
    <source>
        <dbReference type="HAMAP-Rule" id="MF_00097"/>
    </source>
</evidence>
<comment type="catalytic activity">
    <reaction evidence="6 9 10">
        <text>4-methyl-5-(2-phosphooxyethyl)-thiazole + 4-amino-2-methyl-5-(diphosphooxymethyl)pyrimidine + H(+) = thiamine phosphate + diphosphate</text>
        <dbReference type="Rhea" id="RHEA:22328"/>
        <dbReference type="ChEBI" id="CHEBI:15378"/>
        <dbReference type="ChEBI" id="CHEBI:33019"/>
        <dbReference type="ChEBI" id="CHEBI:37575"/>
        <dbReference type="ChEBI" id="CHEBI:57841"/>
        <dbReference type="ChEBI" id="CHEBI:58296"/>
        <dbReference type="EC" id="2.5.1.3"/>
    </reaction>
</comment>
<comment type="function">
    <text evidence="9">Condenses 4-methyl-5-(beta-hydroxyethyl)thiazole monophosphate (THZ-P) and 2-methyl-4-amino-5-hydroxymethyl pyrimidine pyrophosphate (HMP-PP) to form thiamine monophosphate (TMP).</text>
</comment>
<dbReference type="EMBL" id="CP016908">
    <property type="protein sequence ID" value="APR99748.1"/>
    <property type="molecule type" value="Genomic_DNA"/>
</dbReference>
<dbReference type="GO" id="GO:0009229">
    <property type="term" value="P:thiamine diphosphate biosynthetic process"/>
    <property type="evidence" value="ECO:0007669"/>
    <property type="project" value="UniProtKB-UniRule"/>
</dbReference>
<dbReference type="SUPFAM" id="SSF51391">
    <property type="entry name" value="Thiamin phosphate synthase"/>
    <property type="match status" value="1"/>
</dbReference>
<evidence type="ECO:0000256" key="3">
    <source>
        <dbReference type="ARBA" id="ARBA00022723"/>
    </source>
</evidence>
<feature type="binding site" evidence="9">
    <location>
        <position position="70"/>
    </location>
    <ligand>
        <name>4-amino-2-methyl-5-(diphosphooxymethyl)pyrimidine</name>
        <dbReference type="ChEBI" id="CHEBI:57841"/>
    </ligand>
</feature>
<dbReference type="Pfam" id="PF02581">
    <property type="entry name" value="TMP-TENI"/>
    <property type="match status" value="1"/>
</dbReference>